<dbReference type="EMBL" id="CAXLJL010000412">
    <property type="protein sequence ID" value="CAL5137607.1"/>
    <property type="molecule type" value="Genomic_DNA"/>
</dbReference>
<accession>A0AAV2TJF7</accession>
<organism evidence="1 2">
    <name type="scientific">Calicophoron daubneyi</name>
    <name type="common">Rumen fluke</name>
    <name type="synonym">Paramphistomum daubneyi</name>
    <dbReference type="NCBI Taxonomy" id="300641"/>
    <lineage>
        <taxon>Eukaryota</taxon>
        <taxon>Metazoa</taxon>
        <taxon>Spiralia</taxon>
        <taxon>Lophotrochozoa</taxon>
        <taxon>Platyhelminthes</taxon>
        <taxon>Trematoda</taxon>
        <taxon>Digenea</taxon>
        <taxon>Plagiorchiida</taxon>
        <taxon>Pronocephalata</taxon>
        <taxon>Paramphistomoidea</taxon>
        <taxon>Paramphistomidae</taxon>
        <taxon>Calicophoron</taxon>
    </lineage>
</organism>
<dbReference type="AlphaFoldDB" id="A0AAV2TJF7"/>
<gene>
    <name evidence="1" type="ORF">CDAUBV1_LOCUS11896</name>
</gene>
<name>A0AAV2TJF7_CALDB</name>
<sequence>MGQLKTHLQSHPLFLPTSSSPNYFHYFGYSRPFLRSCSHCRALSQKRDSACVISCLPISPPVERSHSSTIYFQPPGEWMKYHLVLDLCRKLLFKVFDSIFYIQFVLHFFSLHSTRLLRVFESNCQQFFSLAFIQV</sequence>
<protein>
    <submittedName>
        <fullName evidence="1">Uncharacterized protein</fullName>
    </submittedName>
</protein>
<reference evidence="1" key="1">
    <citation type="submission" date="2024-06" db="EMBL/GenBank/DDBJ databases">
        <authorList>
            <person name="Liu X."/>
            <person name="Lenzi L."/>
            <person name="Haldenby T S."/>
            <person name="Uol C."/>
        </authorList>
    </citation>
    <scope>NUCLEOTIDE SEQUENCE</scope>
</reference>
<dbReference type="Proteomes" id="UP001497525">
    <property type="component" value="Unassembled WGS sequence"/>
</dbReference>
<comment type="caution">
    <text evidence="1">The sequence shown here is derived from an EMBL/GenBank/DDBJ whole genome shotgun (WGS) entry which is preliminary data.</text>
</comment>
<evidence type="ECO:0000313" key="2">
    <source>
        <dbReference type="Proteomes" id="UP001497525"/>
    </source>
</evidence>
<evidence type="ECO:0000313" key="1">
    <source>
        <dbReference type="EMBL" id="CAL5137607.1"/>
    </source>
</evidence>
<proteinExistence type="predicted"/>